<proteinExistence type="predicted"/>
<accession>A0A2U8P1G1</accession>
<dbReference type="OrthoDB" id="8217914at2"/>
<reference evidence="1 2" key="2">
    <citation type="journal article" date="2017" name="Syst. Appl. Microbiol.">
        <title>Soybeans inoculated with root zone soils of Canadian native legumes harbour diverse and novel Bradyrhizobium spp. that possess agricultural potential.</title>
        <authorList>
            <person name="Bromfield E.S.P."/>
            <person name="Cloutier S."/>
            <person name="Tambong J.T."/>
            <person name="Tran Thi T.V."/>
        </authorList>
    </citation>
    <scope>NUCLEOTIDE SEQUENCE [LARGE SCALE GENOMIC DNA]</scope>
    <source>
        <strain evidence="1 2">OO99</strain>
    </source>
</reference>
<sequence length="237" mass="25712">MTLLPQRSTSGGLDLDGMACKIGERFKWVGLGRTVRANVFGRLAASLPSPRGDQITIYAPSLRTLPQNAMLVMATLPVIDWNDCLVRDLHASPKAPPCCYAAVVMIDPFACWEDLGDLLQDAKMTGVTNFPPACMIERTSAGVPLDRGQELELRRMEWFARRGFKVLFIAADEAKMTAAEQRLGSQLDGAVYLRPEALALPIGSDIGLVSLGSHGSSSVPRFSLEQAATAKQPLRRA</sequence>
<gene>
    <name evidence="1" type="ORF">CIT37_04045</name>
</gene>
<dbReference type="InterPro" id="IPR015813">
    <property type="entry name" value="Pyrv/PenolPyrv_kinase-like_dom"/>
</dbReference>
<organism evidence="1 2">
    <name type="scientific">Bradyrhizobium ottawaense</name>
    <dbReference type="NCBI Taxonomy" id="931866"/>
    <lineage>
        <taxon>Bacteria</taxon>
        <taxon>Pseudomonadati</taxon>
        <taxon>Pseudomonadota</taxon>
        <taxon>Alphaproteobacteria</taxon>
        <taxon>Hyphomicrobiales</taxon>
        <taxon>Nitrobacteraceae</taxon>
        <taxon>Bradyrhizobium</taxon>
    </lineage>
</organism>
<dbReference type="InterPro" id="IPR013785">
    <property type="entry name" value="Aldolase_TIM"/>
</dbReference>
<evidence type="ECO:0000313" key="1">
    <source>
        <dbReference type="EMBL" id="AWL91519.1"/>
    </source>
</evidence>
<dbReference type="KEGG" id="bot:CIT37_04045"/>
<dbReference type="Gene3D" id="3.20.20.70">
    <property type="entry name" value="Aldolase class I"/>
    <property type="match status" value="1"/>
</dbReference>
<reference evidence="1 2" key="1">
    <citation type="journal article" date="2014" name="Int. J. Syst. Evol. Microbiol.">
        <title>Bradyrhizobium ottawaense sp. nov., a symbiotic nitrogen fixing bacterium from root nodules of soybeans in Canada.</title>
        <authorList>
            <person name="Yu X."/>
            <person name="Cloutier S."/>
            <person name="Tambong J.T."/>
            <person name="Bromfield E.S."/>
        </authorList>
    </citation>
    <scope>NUCLEOTIDE SEQUENCE [LARGE SCALE GENOMIC DNA]</scope>
    <source>
        <strain evidence="1 2">OO99</strain>
    </source>
</reference>
<name>A0A2U8P1G1_9BRAD</name>
<dbReference type="Proteomes" id="UP000215703">
    <property type="component" value="Chromosome"/>
</dbReference>
<dbReference type="GO" id="GO:0003824">
    <property type="term" value="F:catalytic activity"/>
    <property type="evidence" value="ECO:0007669"/>
    <property type="project" value="InterPro"/>
</dbReference>
<dbReference type="SUPFAM" id="SSF51621">
    <property type="entry name" value="Phosphoenolpyruvate/pyruvate domain"/>
    <property type="match status" value="1"/>
</dbReference>
<evidence type="ECO:0000313" key="2">
    <source>
        <dbReference type="Proteomes" id="UP000215703"/>
    </source>
</evidence>
<dbReference type="AlphaFoldDB" id="A0A2U8P1G1"/>
<protein>
    <submittedName>
        <fullName evidence="1">Uncharacterized protein</fullName>
    </submittedName>
</protein>
<dbReference type="EMBL" id="CP029425">
    <property type="protein sequence ID" value="AWL91519.1"/>
    <property type="molecule type" value="Genomic_DNA"/>
</dbReference>